<evidence type="ECO:0000313" key="10">
    <source>
        <dbReference type="Proteomes" id="UP000520814"/>
    </source>
</evidence>
<name>A0A7W9WAV3_ARMRO</name>
<proteinExistence type="inferred from homology"/>
<evidence type="ECO:0000256" key="1">
    <source>
        <dbReference type="ARBA" id="ARBA00010641"/>
    </source>
</evidence>
<dbReference type="GO" id="GO:0016987">
    <property type="term" value="F:sigma factor activity"/>
    <property type="evidence" value="ECO:0007669"/>
    <property type="project" value="UniProtKB-KW"/>
</dbReference>
<dbReference type="Proteomes" id="UP000520814">
    <property type="component" value="Unassembled WGS sequence"/>
</dbReference>
<evidence type="ECO:0000256" key="5">
    <source>
        <dbReference type="ARBA" id="ARBA00023163"/>
    </source>
</evidence>
<feature type="region of interest" description="Disordered" evidence="6">
    <location>
        <begin position="89"/>
        <end position="108"/>
    </location>
</feature>
<dbReference type="InterPro" id="IPR014284">
    <property type="entry name" value="RNA_pol_sigma-70_dom"/>
</dbReference>
<feature type="domain" description="RNA polymerase sigma-70 region 2" evidence="7">
    <location>
        <begin position="20"/>
        <end position="86"/>
    </location>
</feature>
<dbReference type="Pfam" id="PF04542">
    <property type="entry name" value="Sigma70_r2"/>
    <property type="match status" value="1"/>
</dbReference>
<dbReference type="Gene3D" id="1.10.1740.10">
    <property type="match status" value="1"/>
</dbReference>
<dbReference type="InterPro" id="IPR007627">
    <property type="entry name" value="RNA_pol_sigma70_r2"/>
</dbReference>
<evidence type="ECO:0000256" key="2">
    <source>
        <dbReference type="ARBA" id="ARBA00023015"/>
    </source>
</evidence>
<comment type="caution">
    <text evidence="9">The sequence shown here is derived from an EMBL/GenBank/DDBJ whole genome shotgun (WGS) entry which is preliminary data.</text>
</comment>
<dbReference type="GO" id="GO:0006352">
    <property type="term" value="P:DNA-templated transcription initiation"/>
    <property type="evidence" value="ECO:0007669"/>
    <property type="project" value="InterPro"/>
</dbReference>
<dbReference type="SUPFAM" id="SSF88946">
    <property type="entry name" value="Sigma2 domain of RNA polymerase sigma factors"/>
    <property type="match status" value="1"/>
</dbReference>
<dbReference type="AlphaFoldDB" id="A0A7W9WAV3"/>
<dbReference type="SUPFAM" id="SSF88659">
    <property type="entry name" value="Sigma3 and sigma4 domains of RNA polymerase sigma factors"/>
    <property type="match status" value="1"/>
</dbReference>
<keyword evidence="10" id="KW-1185">Reference proteome</keyword>
<keyword evidence="3" id="KW-0731">Sigma factor</keyword>
<evidence type="ECO:0000256" key="3">
    <source>
        <dbReference type="ARBA" id="ARBA00023082"/>
    </source>
</evidence>
<reference evidence="9 10" key="1">
    <citation type="submission" date="2020-08" db="EMBL/GenBank/DDBJ databases">
        <title>Genomic Encyclopedia of Type Strains, Phase IV (KMG-IV): sequencing the most valuable type-strain genomes for metagenomic binning, comparative biology and taxonomic classification.</title>
        <authorList>
            <person name="Goeker M."/>
        </authorList>
    </citation>
    <scope>NUCLEOTIDE SEQUENCE [LARGE SCALE GENOMIC DNA]</scope>
    <source>
        <strain evidence="9 10">DSM 23562</strain>
    </source>
</reference>
<keyword evidence="2" id="KW-0805">Transcription regulation</keyword>
<dbReference type="NCBIfam" id="TIGR02937">
    <property type="entry name" value="sigma70-ECF"/>
    <property type="match status" value="1"/>
</dbReference>
<dbReference type="InterPro" id="IPR013325">
    <property type="entry name" value="RNA_pol_sigma_r2"/>
</dbReference>
<dbReference type="InterPro" id="IPR039425">
    <property type="entry name" value="RNA_pol_sigma-70-like"/>
</dbReference>
<dbReference type="EMBL" id="JACHGW010000011">
    <property type="protein sequence ID" value="MBB6054002.1"/>
    <property type="molecule type" value="Genomic_DNA"/>
</dbReference>
<dbReference type="PANTHER" id="PTHR43133">
    <property type="entry name" value="RNA POLYMERASE ECF-TYPE SIGMA FACTO"/>
    <property type="match status" value="1"/>
</dbReference>
<evidence type="ECO:0000313" key="9">
    <source>
        <dbReference type="EMBL" id="MBB6054002.1"/>
    </source>
</evidence>
<evidence type="ECO:0000256" key="4">
    <source>
        <dbReference type="ARBA" id="ARBA00023125"/>
    </source>
</evidence>
<evidence type="ECO:0000259" key="8">
    <source>
        <dbReference type="Pfam" id="PF08281"/>
    </source>
</evidence>
<dbReference type="InterPro" id="IPR013324">
    <property type="entry name" value="RNA_pol_sigma_r3/r4-like"/>
</dbReference>
<dbReference type="InterPro" id="IPR036388">
    <property type="entry name" value="WH-like_DNA-bd_sf"/>
</dbReference>
<comment type="similarity">
    <text evidence="1">Belongs to the sigma-70 factor family. ECF subfamily.</text>
</comment>
<dbReference type="Gene3D" id="1.10.10.10">
    <property type="entry name" value="Winged helix-like DNA-binding domain superfamily/Winged helix DNA-binding domain"/>
    <property type="match status" value="1"/>
</dbReference>
<dbReference type="InterPro" id="IPR013249">
    <property type="entry name" value="RNA_pol_sigma70_r4_t2"/>
</dbReference>
<accession>A0A7W9WAV3</accession>
<dbReference type="RefSeq" id="WP_184204087.1">
    <property type="nucleotide sequence ID" value="NZ_JACHGW010000011.1"/>
</dbReference>
<sequence length="186" mass="21237">MLPQLRRTHEPALTLEQLSECYLTLVYRYLYRRLGPAEKADADDLTAQTFQAALRGLHRLKKDTDPYLWLLGIARRELINHARRQKYRKTEPLDTAPEPLAIDHSPESVALGQERQRQLWRILDSLAADQREALLLQHLDDLSVAQIAQVLGKTHAATNSLLQRARQSALARGGAYFLDDETETMS</sequence>
<evidence type="ECO:0000256" key="6">
    <source>
        <dbReference type="SAM" id="MobiDB-lite"/>
    </source>
</evidence>
<dbReference type="Pfam" id="PF08281">
    <property type="entry name" value="Sigma70_r4_2"/>
    <property type="match status" value="1"/>
</dbReference>
<organism evidence="9 10">
    <name type="scientific">Armatimonas rosea</name>
    <dbReference type="NCBI Taxonomy" id="685828"/>
    <lineage>
        <taxon>Bacteria</taxon>
        <taxon>Bacillati</taxon>
        <taxon>Armatimonadota</taxon>
        <taxon>Armatimonadia</taxon>
        <taxon>Armatimonadales</taxon>
        <taxon>Armatimonadaceae</taxon>
        <taxon>Armatimonas</taxon>
    </lineage>
</organism>
<evidence type="ECO:0000259" key="7">
    <source>
        <dbReference type="Pfam" id="PF04542"/>
    </source>
</evidence>
<keyword evidence="5" id="KW-0804">Transcription</keyword>
<dbReference type="GO" id="GO:0003677">
    <property type="term" value="F:DNA binding"/>
    <property type="evidence" value="ECO:0007669"/>
    <property type="project" value="UniProtKB-KW"/>
</dbReference>
<feature type="domain" description="RNA polymerase sigma factor 70 region 4 type 2" evidence="8">
    <location>
        <begin position="117"/>
        <end position="167"/>
    </location>
</feature>
<dbReference type="PANTHER" id="PTHR43133:SF8">
    <property type="entry name" value="RNA POLYMERASE SIGMA FACTOR HI_1459-RELATED"/>
    <property type="match status" value="1"/>
</dbReference>
<keyword evidence="4" id="KW-0238">DNA-binding</keyword>
<protein>
    <submittedName>
        <fullName evidence="9">RNA polymerase sigma-70 factor (ECF subfamily)</fullName>
    </submittedName>
</protein>
<gene>
    <name evidence="9" type="ORF">HNQ39_005849</name>
</gene>